<evidence type="ECO:0000313" key="2">
    <source>
        <dbReference type="EMBL" id="KPQ43285.1"/>
    </source>
</evidence>
<dbReference type="Gene3D" id="3.40.720.10">
    <property type="entry name" value="Alkaline Phosphatase, subunit A"/>
    <property type="match status" value="1"/>
</dbReference>
<dbReference type="PRINTS" id="PR00113">
    <property type="entry name" value="ALKPHPHTASE"/>
</dbReference>
<dbReference type="InterPro" id="IPR001952">
    <property type="entry name" value="Alkaline_phosphatase"/>
</dbReference>
<comment type="caution">
    <text evidence="2">The sequence shown here is derived from an EMBL/GenBank/DDBJ whole genome shotgun (WGS) entry which is preliminary data.</text>
</comment>
<dbReference type="EMBL" id="LKCM01000164">
    <property type="protein sequence ID" value="KPQ43285.1"/>
    <property type="molecule type" value="Genomic_DNA"/>
</dbReference>
<evidence type="ECO:0000313" key="3">
    <source>
        <dbReference type="Proteomes" id="UP000050360"/>
    </source>
</evidence>
<dbReference type="PANTHER" id="PTHR11596">
    <property type="entry name" value="ALKALINE PHOSPHATASE"/>
    <property type="match status" value="1"/>
</dbReference>
<dbReference type="Proteomes" id="UP000050360">
    <property type="component" value="Unassembled WGS sequence"/>
</dbReference>
<proteinExistence type="predicted"/>
<dbReference type="PANTHER" id="PTHR11596:SF5">
    <property type="entry name" value="ALKALINE PHOSPHATASE"/>
    <property type="match status" value="1"/>
</dbReference>
<dbReference type="InterPro" id="IPR017850">
    <property type="entry name" value="Alkaline_phosphatase_core_sf"/>
</dbReference>
<reference evidence="2 3" key="1">
    <citation type="submission" date="2015-09" db="EMBL/GenBank/DDBJ databases">
        <title>A metagenomics-based metabolic model of nitrate-dependent anaerobic oxidation of methane by Methanoperedens-like archaea.</title>
        <authorList>
            <person name="Arshad A."/>
            <person name="Speth D.R."/>
            <person name="De Graaf R.M."/>
            <person name="Op Den Camp H.J."/>
            <person name="Jetten M.S."/>
            <person name="Welte C.U."/>
        </authorList>
    </citation>
    <scope>NUCLEOTIDE SEQUENCE [LARGE SCALE GENOMIC DNA]</scope>
</reference>
<dbReference type="Pfam" id="PF00245">
    <property type="entry name" value="Alk_phosphatase"/>
    <property type="match status" value="1"/>
</dbReference>
<gene>
    <name evidence="2" type="primary">phoA</name>
    <name evidence="2" type="ORF">MPEBLZ_02160</name>
</gene>
<organism evidence="2 3">
    <name type="scientific">Candidatus Methanoperedens nitratireducens</name>
    <dbReference type="NCBI Taxonomy" id="1392998"/>
    <lineage>
        <taxon>Archaea</taxon>
        <taxon>Methanobacteriati</taxon>
        <taxon>Methanobacteriota</taxon>
        <taxon>Stenosarchaea group</taxon>
        <taxon>Methanomicrobia</taxon>
        <taxon>Methanosarcinales</taxon>
        <taxon>ANME-2 cluster</taxon>
        <taxon>Candidatus Methanoperedentaceae</taxon>
        <taxon>Candidatus Methanoperedens</taxon>
    </lineage>
</organism>
<dbReference type="CDD" id="cd16012">
    <property type="entry name" value="ALP"/>
    <property type="match status" value="1"/>
</dbReference>
<dbReference type="AlphaFoldDB" id="A0A0P7ZEX7"/>
<dbReference type="GO" id="GO:0004035">
    <property type="term" value="F:alkaline phosphatase activity"/>
    <property type="evidence" value="ECO:0007669"/>
    <property type="project" value="TreeGrafter"/>
</dbReference>
<dbReference type="SUPFAM" id="SSF53649">
    <property type="entry name" value="Alkaline phosphatase-like"/>
    <property type="match status" value="1"/>
</dbReference>
<dbReference type="SMART" id="SM00098">
    <property type="entry name" value="alkPPc"/>
    <property type="match status" value="1"/>
</dbReference>
<keyword evidence="1" id="KW-0597">Phosphoprotein</keyword>
<name>A0A0P7ZEX7_9EURY</name>
<evidence type="ECO:0000256" key="1">
    <source>
        <dbReference type="ARBA" id="ARBA00022553"/>
    </source>
</evidence>
<sequence>MNISDSKIIDFVSLKEGGIMNKNIKLIGICALLLALPNVMAVIFVPSNANINNELSESENYQENHKEVKNIILMVPDGMGLADVTAARIYKNGPDEAPLYLETLENIGYQRTYSANSIITDSAAAGSAWACGEKFNNGEICYHVDGRPYNPSILEMAKAEGKATGLVATSTITHATPAVFGAHVKSRNCENEIARQYIEITGVDLMLGGGVVKFNSTKPDTCGTSGNFIAEAEQKGYQSVYTRAGMDSAVANGTVKLLGLFNNSSMTPEYLRISGTTEPRLPEMTSAALNILEKDRDGFFLMVEGSQIDWANHANDLKYQMGETLAFDESVKVVLDWTNASPKRKEHTLLIIVPDHETGGFAVNGPDRLLRAGESVTAGWTSDEHTGVDTIIWSQGPGSKALGRAVENTDLYGVMIKALEQ</sequence>
<accession>A0A0P7ZEX7</accession>
<protein>
    <submittedName>
        <fullName evidence="2">Alkaline phosphatase</fullName>
    </submittedName>
</protein>
<dbReference type="PATRIC" id="fig|1719120.3.peg.2363"/>